<evidence type="ECO:0000313" key="3">
    <source>
        <dbReference type="Proteomes" id="UP000657385"/>
    </source>
</evidence>
<dbReference type="EMBL" id="JADPRT010000004">
    <property type="protein sequence ID" value="MBF9068976.1"/>
    <property type="molecule type" value="Genomic_DNA"/>
</dbReference>
<dbReference type="SUPFAM" id="SSF160631">
    <property type="entry name" value="SMI1/KNR4-like"/>
    <property type="match status" value="1"/>
</dbReference>
<dbReference type="AlphaFoldDB" id="A0A931FES2"/>
<sequence>MPNALSQLAKLFPPPAVPVASPPWERSRAEIGMDFPSDYRAFVDLYGAGGFGTPDSLACHVHAPTSCLLPGRHETGFKGYVEWHASEMDDLFGSELDEEDDTKPAYRMFPEREGLLIWGENEQGDLYFWLTSDGDPDRWPVVMWARGLVTTYRFEMGMVDVLLGSARGEIPNVRAMRSPQRRWTMKSDWRHDRLSISAGPASG</sequence>
<evidence type="ECO:0000313" key="2">
    <source>
        <dbReference type="EMBL" id="MBF9073430.1"/>
    </source>
</evidence>
<dbReference type="Gene3D" id="3.40.1580.10">
    <property type="entry name" value="SMI1/KNR4-like"/>
    <property type="match status" value="1"/>
</dbReference>
<evidence type="ECO:0000313" key="1">
    <source>
        <dbReference type="EMBL" id="MBF9068976.1"/>
    </source>
</evidence>
<reference evidence="1" key="1">
    <citation type="submission" date="2020-11" db="EMBL/GenBank/DDBJ databases">
        <title>Isolation and identification of active actinomycetes.</title>
        <authorList>
            <person name="Yu B."/>
        </authorList>
    </citation>
    <scope>NUCLEOTIDE SEQUENCE</scope>
    <source>
        <strain evidence="1">NEAU-YB345</strain>
    </source>
</reference>
<protein>
    <submittedName>
        <fullName evidence="1">SMI1/KNR4 family protein</fullName>
    </submittedName>
</protein>
<organism evidence="1 3">
    <name type="scientific">Streptacidiphilus fuscans</name>
    <dbReference type="NCBI Taxonomy" id="2789292"/>
    <lineage>
        <taxon>Bacteria</taxon>
        <taxon>Bacillati</taxon>
        <taxon>Actinomycetota</taxon>
        <taxon>Actinomycetes</taxon>
        <taxon>Kitasatosporales</taxon>
        <taxon>Streptomycetaceae</taxon>
        <taxon>Streptacidiphilus</taxon>
    </lineage>
</organism>
<dbReference type="InterPro" id="IPR037883">
    <property type="entry name" value="Knr4/Smi1-like_sf"/>
</dbReference>
<keyword evidence="3" id="KW-1185">Reference proteome</keyword>
<gene>
    <name evidence="1" type="ORF">I2501_13175</name>
    <name evidence="2" type="ORF">I2501_35990</name>
</gene>
<comment type="caution">
    <text evidence="1">The sequence shown here is derived from an EMBL/GenBank/DDBJ whole genome shotgun (WGS) entry which is preliminary data.</text>
</comment>
<dbReference type="Proteomes" id="UP000657385">
    <property type="component" value="Unassembled WGS sequence"/>
</dbReference>
<name>A0A931FES2_9ACTN</name>
<dbReference type="EMBL" id="JADPRT010000022">
    <property type="protein sequence ID" value="MBF9073430.1"/>
    <property type="molecule type" value="Genomic_DNA"/>
</dbReference>
<proteinExistence type="predicted"/>
<dbReference type="RefSeq" id="WP_196194090.1">
    <property type="nucleotide sequence ID" value="NZ_JADPRT010000004.1"/>
</dbReference>
<accession>A0A931FES2</accession>